<comment type="similarity">
    <text evidence="2">Belongs to the GINS4/SLD5 family.</text>
</comment>
<dbReference type="PANTHER" id="PTHR21206">
    <property type="entry name" value="SLD5 PROTEIN"/>
    <property type="match status" value="1"/>
</dbReference>
<evidence type="ECO:0000313" key="11">
    <source>
        <dbReference type="Proteomes" id="UP000322899"/>
    </source>
</evidence>
<accession>A0A5A8CVQ0</accession>
<evidence type="ECO:0000313" key="12">
    <source>
        <dbReference type="Proteomes" id="UP000323011"/>
    </source>
</evidence>
<dbReference type="InterPro" id="IPR031633">
    <property type="entry name" value="SLD5_C"/>
</dbReference>
<keyword evidence="4" id="KW-0235">DNA replication</keyword>
<dbReference type="InterPro" id="IPR036224">
    <property type="entry name" value="GINS_bundle-like_dom_sf"/>
</dbReference>
<keyword evidence="12" id="KW-1185">Reference proteome</keyword>
<dbReference type="GO" id="GO:0000811">
    <property type="term" value="C:GINS complex"/>
    <property type="evidence" value="ECO:0007669"/>
    <property type="project" value="TreeGrafter"/>
</dbReference>
<dbReference type="Proteomes" id="UP000323011">
    <property type="component" value="Unassembled WGS sequence"/>
</dbReference>
<evidence type="ECO:0000256" key="2">
    <source>
        <dbReference type="ARBA" id="ARBA00008187"/>
    </source>
</evidence>
<dbReference type="Pfam" id="PF16922">
    <property type="entry name" value="SLD5_C"/>
    <property type="match status" value="1"/>
</dbReference>
<dbReference type="EMBL" id="VLTO01000007">
    <property type="protein sequence ID" value="KAA0176625.1"/>
    <property type="molecule type" value="Genomic_DNA"/>
</dbReference>
<dbReference type="EMBL" id="VLTN01000002">
    <property type="protein sequence ID" value="KAA0157115.1"/>
    <property type="molecule type" value="Genomic_DNA"/>
</dbReference>
<proteinExistence type="inferred from homology"/>
<dbReference type="Proteomes" id="UP000325113">
    <property type="component" value="Unassembled WGS sequence"/>
</dbReference>
<evidence type="ECO:0000313" key="9">
    <source>
        <dbReference type="EMBL" id="KAA0168952.1"/>
    </source>
</evidence>
<evidence type="ECO:0000256" key="3">
    <source>
        <dbReference type="ARBA" id="ARBA00014804"/>
    </source>
</evidence>
<protein>
    <recommendedName>
        <fullName evidence="3">DNA replication complex GINS protein SLD5</fullName>
    </recommendedName>
</protein>
<dbReference type="InterPro" id="IPR008591">
    <property type="entry name" value="GINS_Sld5"/>
</dbReference>
<evidence type="ECO:0000313" key="8">
    <source>
        <dbReference type="EMBL" id="KAA0157115.1"/>
    </source>
</evidence>
<dbReference type="CDD" id="cd11711">
    <property type="entry name" value="GINS_A_Sld5"/>
    <property type="match status" value="1"/>
</dbReference>
<dbReference type="SUPFAM" id="SSF158573">
    <property type="entry name" value="GINS helical bundle-like"/>
    <property type="match status" value="1"/>
</dbReference>
<dbReference type="Gene3D" id="1.20.58.1030">
    <property type="match status" value="1"/>
</dbReference>
<dbReference type="InterPro" id="IPR038749">
    <property type="entry name" value="Sld5_GINS_A"/>
</dbReference>
<feature type="domain" description="GINS subunit" evidence="6">
    <location>
        <begin position="104"/>
        <end position="165"/>
    </location>
</feature>
<keyword evidence="5" id="KW-0539">Nucleus</keyword>
<dbReference type="OrthoDB" id="338231at2759"/>
<comment type="subcellular location">
    <subcellularLocation>
        <location evidence="1">Nucleus</location>
    </subcellularLocation>
</comment>
<gene>
    <name evidence="10" type="ORF">FNF27_01906</name>
    <name evidence="8" type="ORF">FNF29_00467</name>
    <name evidence="9" type="ORF">FNF31_00113</name>
</gene>
<dbReference type="AlphaFoldDB" id="A0A5A8CVQ0"/>
<sequence length="255" mass="28041">MAAYGSSGGADEIDRLLAEADGLDGLDESESGIAREGGGDGRFPEVNEDYQQLKQAMVNEMAAPDLLPYKADLVWKTRSLLKEQEEGLARQATQSVELAAVSTIYLLEADRVRYVLANYLRTRLHKIRCQVYGLVGMQPRARRELLSREEETFVQRLFVALGDHLTDEVLAQVPEKYSAGIEKSMESQPSHQQMVFVEAITDDIGDVTVPGAADGSEAQTVSMQAGSTFVLPFSIARPLVATDKLVLMCDTRQVQ</sequence>
<dbReference type="InterPro" id="IPR021151">
    <property type="entry name" value="GINS_A"/>
</dbReference>
<dbReference type="GO" id="GO:0000727">
    <property type="term" value="P:double-strand break repair via break-induced replication"/>
    <property type="evidence" value="ECO:0007669"/>
    <property type="project" value="TreeGrafter"/>
</dbReference>
<name>A0A5A8CVQ0_CAFRO</name>
<evidence type="ECO:0000259" key="7">
    <source>
        <dbReference type="Pfam" id="PF16922"/>
    </source>
</evidence>
<evidence type="ECO:0000256" key="1">
    <source>
        <dbReference type="ARBA" id="ARBA00004123"/>
    </source>
</evidence>
<dbReference type="Pfam" id="PF05916">
    <property type="entry name" value="Sld5"/>
    <property type="match status" value="1"/>
</dbReference>
<reference evidence="11 13" key="1">
    <citation type="submission" date="2019-07" db="EMBL/GenBank/DDBJ databases">
        <title>Genomes of Cafeteria roenbergensis.</title>
        <authorList>
            <person name="Fischer M.G."/>
            <person name="Hackl T."/>
            <person name="Roman M."/>
        </authorList>
    </citation>
    <scope>NUCLEOTIDE SEQUENCE [LARGE SCALE GENOMIC DNA]</scope>
    <source>
        <strain evidence="8">BVI</strain>
        <strain evidence="9 13">Cflag</strain>
        <strain evidence="10 11">E4-10P</strain>
    </source>
</reference>
<evidence type="ECO:0000256" key="5">
    <source>
        <dbReference type="ARBA" id="ARBA00023242"/>
    </source>
</evidence>
<evidence type="ECO:0000256" key="4">
    <source>
        <dbReference type="ARBA" id="ARBA00022705"/>
    </source>
</evidence>
<evidence type="ECO:0000259" key="6">
    <source>
        <dbReference type="Pfam" id="PF05916"/>
    </source>
</evidence>
<dbReference type="Proteomes" id="UP000322899">
    <property type="component" value="Unassembled WGS sequence"/>
</dbReference>
<dbReference type="PANTHER" id="PTHR21206:SF0">
    <property type="entry name" value="DNA REPLICATION COMPLEX GINS PROTEIN SLD5"/>
    <property type="match status" value="1"/>
</dbReference>
<dbReference type="GO" id="GO:0006261">
    <property type="term" value="P:DNA-templated DNA replication"/>
    <property type="evidence" value="ECO:0007669"/>
    <property type="project" value="InterPro"/>
</dbReference>
<dbReference type="EMBL" id="VLTM01000001">
    <property type="protein sequence ID" value="KAA0168952.1"/>
    <property type="molecule type" value="Genomic_DNA"/>
</dbReference>
<evidence type="ECO:0000313" key="13">
    <source>
        <dbReference type="Proteomes" id="UP000325113"/>
    </source>
</evidence>
<organism evidence="8 12">
    <name type="scientific">Cafeteria roenbergensis</name>
    <name type="common">Marine flagellate</name>
    <dbReference type="NCBI Taxonomy" id="33653"/>
    <lineage>
        <taxon>Eukaryota</taxon>
        <taxon>Sar</taxon>
        <taxon>Stramenopiles</taxon>
        <taxon>Bigyra</taxon>
        <taxon>Opalozoa</taxon>
        <taxon>Bicosoecida</taxon>
        <taxon>Cafeteriaceae</taxon>
        <taxon>Cafeteria</taxon>
    </lineage>
</organism>
<comment type="caution">
    <text evidence="8">The sequence shown here is derived from an EMBL/GenBank/DDBJ whole genome shotgun (WGS) entry which is preliminary data.</text>
</comment>
<feature type="domain" description="DNA replication complex GINS protein SLD5 C-terminal" evidence="7">
    <location>
        <begin position="189"/>
        <end position="247"/>
    </location>
</feature>
<evidence type="ECO:0000313" key="10">
    <source>
        <dbReference type="EMBL" id="KAA0176625.1"/>
    </source>
</evidence>